<keyword evidence="2" id="KW-1185">Reference proteome</keyword>
<name>A0ACD0NMS9_9BASI</name>
<accession>A0ACD0NMS9</accession>
<evidence type="ECO:0000313" key="2">
    <source>
        <dbReference type="Proteomes" id="UP000245626"/>
    </source>
</evidence>
<proteinExistence type="predicted"/>
<gene>
    <name evidence="1" type="ORF">IE53DRAFT_272471</name>
</gene>
<dbReference type="EMBL" id="KZ820554">
    <property type="protein sequence ID" value="PWN47082.1"/>
    <property type="molecule type" value="Genomic_DNA"/>
</dbReference>
<sequence>MGAWTNFVDGFKPEVSNEAIEPPAYNNAEKQSSVGEKAEYSPEGPPIGSGDDDSGLKRGLHGRHVQFIALGGSIGTGLFIGSGGALATGGPGFLMVDFILIGIMLLMVVMALGELASIFPVAGSFAAYSTRFIDPAVGFAMAYNYWLQWLIVLPLELTAASIVILYWDPNEVVPKGIWVAIFLIAITVINLFGVRGYGEAEFIGSMIKVLAVIGFIIVGIVINCGGAPNGQYLGTETWRDPGAFANGFKGFSSVFVTAAFSYAGTELIGLAAAETKNPRKEIPKAAKQIFARVAIFYIVSLFIVSTIVPYTNERLGSGSYDARASPFVIAINIGQIKVLPSIMNAVILVSVLSVGNSAVYAASRTLSAMAQIGQAPRIFTYVDRRGRPLPAVILSLIFGLLGFLIYASDDARNQVFNWLLAISGLSTIITWMCICIAHARFRLAWKRNGHTLEELPWKSPFGLWGSIYGGAFNFLVICFTFYVSAFPIESDPKLTPKERVSTFFQGFISVPIVVLVFYIPYKFIKRSRYIPIDEIDIHTGRRDPVPVEVLRREREEAANLPLFKKIVRAIF</sequence>
<evidence type="ECO:0000313" key="1">
    <source>
        <dbReference type="EMBL" id="PWN47082.1"/>
    </source>
</evidence>
<dbReference type="Proteomes" id="UP000245626">
    <property type="component" value="Unassembled WGS sequence"/>
</dbReference>
<protein>
    <submittedName>
        <fullName evidence="1">Amino acid permease</fullName>
    </submittedName>
</protein>
<reference evidence="1 2" key="1">
    <citation type="journal article" date="2018" name="Mol. Biol. Evol.">
        <title>Broad Genomic Sampling Reveals a Smut Pathogenic Ancestry of the Fungal Clade Ustilaginomycotina.</title>
        <authorList>
            <person name="Kijpornyongpan T."/>
            <person name="Mondo S.J."/>
            <person name="Barry K."/>
            <person name="Sandor L."/>
            <person name="Lee J."/>
            <person name="Lipzen A."/>
            <person name="Pangilinan J."/>
            <person name="LaButti K."/>
            <person name="Hainaut M."/>
            <person name="Henrissat B."/>
            <person name="Grigoriev I.V."/>
            <person name="Spatafora J.W."/>
            <person name="Aime M.C."/>
        </authorList>
    </citation>
    <scope>NUCLEOTIDE SEQUENCE [LARGE SCALE GENOMIC DNA]</scope>
    <source>
        <strain evidence="1 2">SA 807</strain>
    </source>
</reference>
<organism evidence="1 2">
    <name type="scientific">Violaceomyces palustris</name>
    <dbReference type="NCBI Taxonomy" id="1673888"/>
    <lineage>
        <taxon>Eukaryota</taxon>
        <taxon>Fungi</taxon>
        <taxon>Dikarya</taxon>
        <taxon>Basidiomycota</taxon>
        <taxon>Ustilaginomycotina</taxon>
        <taxon>Ustilaginomycetes</taxon>
        <taxon>Violaceomycetales</taxon>
        <taxon>Violaceomycetaceae</taxon>
        <taxon>Violaceomyces</taxon>
    </lineage>
</organism>